<evidence type="ECO:0000256" key="1">
    <source>
        <dbReference type="ARBA" id="ARBA00022729"/>
    </source>
</evidence>
<dbReference type="PANTHER" id="PTHR21666:SF289">
    <property type="entry name" value="L-ALA--D-GLU ENDOPEPTIDASE"/>
    <property type="match status" value="1"/>
</dbReference>
<dbReference type="STRING" id="279238.Saro_0061"/>
<dbReference type="FunFam" id="2.70.70.10:FF:000006">
    <property type="entry name" value="M23 family peptidase"/>
    <property type="match status" value="1"/>
</dbReference>
<dbReference type="AlphaFoldDB" id="Q2GCB3"/>
<keyword evidence="1" id="KW-0732">Signal</keyword>
<evidence type="ECO:0000256" key="2">
    <source>
        <dbReference type="SAM" id="Phobius"/>
    </source>
</evidence>
<protein>
    <submittedName>
        <fullName evidence="4">Peptidase M23B</fullName>
    </submittedName>
</protein>
<dbReference type="InterPro" id="IPR050570">
    <property type="entry name" value="Cell_wall_metabolism_enzyme"/>
</dbReference>
<dbReference type="eggNOG" id="COG0739">
    <property type="taxonomic scope" value="Bacteria"/>
</dbReference>
<name>Q2GCB3_NOVAD</name>
<keyword evidence="5" id="KW-1185">Reference proteome</keyword>
<reference evidence="5" key="1">
    <citation type="submission" date="2006-01" db="EMBL/GenBank/DDBJ databases">
        <title>Complete sequence of Novosphingobium aromaticivorans DSM 12444.</title>
        <authorList>
            <consortium name="US DOE Joint Genome Institute"/>
            <person name="Copeland A."/>
            <person name="Lucas S."/>
            <person name="Lapidus A."/>
            <person name="Barry K."/>
            <person name="Detter J.C."/>
            <person name="Glavina T."/>
            <person name="Hammon N."/>
            <person name="Israni S."/>
            <person name="Pitluck S."/>
            <person name="Chain P."/>
            <person name="Malfatti S."/>
            <person name="Shin M."/>
            <person name="Vergez L."/>
            <person name="Schmutz J."/>
            <person name="Larimer F."/>
            <person name="Land M."/>
            <person name="Kyrpides N."/>
            <person name="Ivanova N."/>
            <person name="Fredrickson J."/>
            <person name="Balkwill D."/>
            <person name="Romine M.F."/>
            <person name="Richardson P."/>
        </authorList>
    </citation>
    <scope>NUCLEOTIDE SEQUENCE [LARGE SCALE GENOMIC DNA]</scope>
    <source>
        <strain evidence="5">ATCC 700278 / DSM 12444 / CCUG 56034 / CIP 105152 / NBRC 16084 / F199</strain>
    </source>
</reference>
<keyword evidence="2" id="KW-0812">Transmembrane</keyword>
<dbReference type="Pfam" id="PF01551">
    <property type="entry name" value="Peptidase_M23"/>
    <property type="match status" value="1"/>
</dbReference>
<evidence type="ECO:0000259" key="3">
    <source>
        <dbReference type="Pfam" id="PF01551"/>
    </source>
</evidence>
<dbReference type="KEGG" id="nar:Saro_0061"/>
<sequence>MKLAPLRLREAVARVRGWFPDREFFMRAEGQVRFIRISSRLQMTIAGAIAAALLLWVLVMAATLVSQFTAARDHAALLEREAAVASAENRVAKYRGGLEGVADDLNRRQDFIEKAIEGTIGELPKDLPRGTVSDSTGEAAKTVRKVSAVLPEARRLAEVEARQLAFIERLTRFADARSVAAETAIRRVGLNPAMIRSASREGTGGPLIHLFTGRDETLDPRFARLGASLERMASLEKGLARIPNTLPASLEYISSGFGYRSDPFTGGPAFHAGLDFRGPVGAPIYAAAAGTVSFVGVRQGYGNVVEVSHGNGLLTRYAHMSRTQARVGQKVDAGAEIGKIGNTGRSTGPHLHFEVRINDRPVNPRPFLEANRHVQEIRAGAGAQHRE</sequence>
<dbReference type="PANTHER" id="PTHR21666">
    <property type="entry name" value="PEPTIDASE-RELATED"/>
    <property type="match status" value="1"/>
</dbReference>
<keyword evidence="2" id="KW-0472">Membrane</keyword>
<dbReference type="SUPFAM" id="SSF51261">
    <property type="entry name" value="Duplicated hybrid motif"/>
    <property type="match status" value="1"/>
</dbReference>
<keyword evidence="2" id="KW-1133">Transmembrane helix</keyword>
<proteinExistence type="predicted"/>
<organism evidence="4 5">
    <name type="scientific">Novosphingobium aromaticivorans (strain ATCC 700278 / DSM 12444 / CCUG 56034 / CIP 105152 / NBRC 16084 / F199)</name>
    <dbReference type="NCBI Taxonomy" id="279238"/>
    <lineage>
        <taxon>Bacteria</taxon>
        <taxon>Pseudomonadati</taxon>
        <taxon>Pseudomonadota</taxon>
        <taxon>Alphaproteobacteria</taxon>
        <taxon>Sphingomonadales</taxon>
        <taxon>Sphingomonadaceae</taxon>
        <taxon>Novosphingobium</taxon>
    </lineage>
</organism>
<dbReference type="GO" id="GO:0004222">
    <property type="term" value="F:metalloendopeptidase activity"/>
    <property type="evidence" value="ECO:0007669"/>
    <property type="project" value="TreeGrafter"/>
</dbReference>
<dbReference type="CDD" id="cd12797">
    <property type="entry name" value="M23_peptidase"/>
    <property type="match status" value="1"/>
</dbReference>
<dbReference type="EMBL" id="CP000248">
    <property type="protein sequence ID" value="ABD24510.1"/>
    <property type="molecule type" value="Genomic_DNA"/>
</dbReference>
<gene>
    <name evidence="4" type="ordered locus">Saro_0061</name>
</gene>
<feature type="domain" description="M23ase beta-sheet core" evidence="3">
    <location>
        <begin position="270"/>
        <end position="364"/>
    </location>
</feature>
<accession>Q2GCB3</accession>
<dbReference type="RefSeq" id="WP_011443724.1">
    <property type="nucleotide sequence ID" value="NC_007794.1"/>
</dbReference>
<evidence type="ECO:0000313" key="4">
    <source>
        <dbReference type="EMBL" id="ABD24510.1"/>
    </source>
</evidence>
<evidence type="ECO:0000313" key="5">
    <source>
        <dbReference type="Proteomes" id="UP000009134"/>
    </source>
</evidence>
<dbReference type="HOGENOM" id="CLU_029425_2_1_5"/>
<dbReference type="Gene3D" id="2.70.70.10">
    <property type="entry name" value="Glucose Permease (Domain IIA)"/>
    <property type="match status" value="1"/>
</dbReference>
<dbReference type="InterPro" id="IPR011055">
    <property type="entry name" value="Dup_hybrid_motif"/>
</dbReference>
<dbReference type="Proteomes" id="UP000009134">
    <property type="component" value="Chromosome"/>
</dbReference>
<dbReference type="InterPro" id="IPR016047">
    <property type="entry name" value="M23ase_b-sheet_dom"/>
</dbReference>
<feature type="transmembrane region" description="Helical" evidence="2">
    <location>
        <begin position="43"/>
        <end position="65"/>
    </location>
</feature>